<dbReference type="InterPro" id="IPR052529">
    <property type="entry name" value="Bact_Transport_Assoc"/>
</dbReference>
<keyword evidence="2" id="KW-0472">Membrane</keyword>
<dbReference type="Proteomes" id="UP001597024">
    <property type="component" value="Unassembled WGS sequence"/>
</dbReference>
<evidence type="ECO:0000313" key="5">
    <source>
        <dbReference type="Proteomes" id="UP001597024"/>
    </source>
</evidence>
<feature type="region of interest" description="Disordered" evidence="1">
    <location>
        <begin position="1"/>
        <end position="75"/>
    </location>
</feature>
<feature type="non-terminal residue" evidence="4">
    <location>
        <position position="1"/>
    </location>
</feature>
<dbReference type="EMBL" id="JBHTHX010002433">
    <property type="protein sequence ID" value="MFD0890428.1"/>
    <property type="molecule type" value="Genomic_DNA"/>
</dbReference>
<keyword evidence="5" id="KW-1185">Reference proteome</keyword>
<feature type="compositionally biased region" description="Basic and acidic residues" evidence="1">
    <location>
        <begin position="35"/>
        <end position="49"/>
    </location>
</feature>
<keyword evidence="2" id="KW-0812">Transmembrane</keyword>
<feature type="domain" description="DUF418" evidence="3">
    <location>
        <begin position="73"/>
        <end position="229"/>
    </location>
</feature>
<sequence length="238" mass="26276">PAACWCAATRGPREEPNGSSPRATRTTTTCATWSRRPDFPRRDADDPRRLQPGSAARRARRVRRRRPAGRGRAGRSRLLERRERWEHLFPRIQWTGFLVGLPGAVFFAWASGRTDEFALYGLAVNTVTSLFLSVAFVVTLLRALRRFPALVDVLGPAGRMTASNYIGQSVLIALVFTGYGLGLAGRLTPPVVMVVALVIYVVLLGLSSWWMRSHRHGPIEYGLRAVTLGTRGSVGRPG</sequence>
<protein>
    <submittedName>
        <fullName evidence="4">DUF418 domain-containing protein</fullName>
    </submittedName>
</protein>
<accession>A0ABW3E2U5</accession>
<feature type="transmembrane region" description="Helical" evidence="2">
    <location>
        <begin position="117"/>
        <end position="144"/>
    </location>
</feature>
<feature type="transmembrane region" description="Helical" evidence="2">
    <location>
        <begin position="92"/>
        <end position="111"/>
    </location>
</feature>
<evidence type="ECO:0000256" key="1">
    <source>
        <dbReference type="SAM" id="MobiDB-lite"/>
    </source>
</evidence>
<gene>
    <name evidence="4" type="ORF">ACFQ08_38290</name>
</gene>
<proteinExistence type="predicted"/>
<feature type="transmembrane region" description="Helical" evidence="2">
    <location>
        <begin position="165"/>
        <end position="185"/>
    </location>
</feature>
<feature type="compositionally biased region" description="Basic residues" evidence="1">
    <location>
        <begin position="57"/>
        <end position="75"/>
    </location>
</feature>
<dbReference type="PANTHER" id="PTHR30590:SF2">
    <property type="entry name" value="INNER MEMBRANE PROTEIN"/>
    <property type="match status" value="1"/>
</dbReference>
<comment type="caution">
    <text evidence="4">The sequence shown here is derived from an EMBL/GenBank/DDBJ whole genome shotgun (WGS) entry which is preliminary data.</text>
</comment>
<keyword evidence="2" id="KW-1133">Transmembrane helix</keyword>
<feature type="compositionally biased region" description="Low complexity" evidence="1">
    <location>
        <begin position="22"/>
        <end position="32"/>
    </location>
</feature>
<feature type="transmembrane region" description="Helical" evidence="2">
    <location>
        <begin position="191"/>
        <end position="211"/>
    </location>
</feature>
<reference evidence="5" key="1">
    <citation type="journal article" date="2019" name="Int. J. Syst. Evol. Microbiol.">
        <title>The Global Catalogue of Microorganisms (GCM) 10K type strain sequencing project: providing services to taxonomists for standard genome sequencing and annotation.</title>
        <authorList>
            <consortium name="The Broad Institute Genomics Platform"/>
            <consortium name="The Broad Institute Genome Sequencing Center for Infectious Disease"/>
            <person name="Wu L."/>
            <person name="Ma J."/>
        </authorList>
    </citation>
    <scope>NUCLEOTIDE SEQUENCE [LARGE SCALE GENOMIC DNA]</scope>
    <source>
        <strain evidence="5">CCUG 62974</strain>
    </source>
</reference>
<dbReference type="Pfam" id="PF04235">
    <property type="entry name" value="DUF418"/>
    <property type="match status" value="1"/>
</dbReference>
<organism evidence="4 5">
    <name type="scientific">Streptosporangium algeriense</name>
    <dbReference type="NCBI Taxonomy" id="1682748"/>
    <lineage>
        <taxon>Bacteria</taxon>
        <taxon>Bacillati</taxon>
        <taxon>Actinomycetota</taxon>
        <taxon>Actinomycetes</taxon>
        <taxon>Streptosporangiales</taxon>
        <taxon>Streptosporangiaceae</taxon>
        <taxon>Streptosporangium</taxon>
    </lineage>
</organism>
<evidence type="ECO:0000313" key="4">
    <source>
        <dbReference type="EMBL" id="MFD0890428.1"/>
    </source>
</evidence>
<name>A0ABW3E2U5_9ACTN</name>
<evidence type="ECO:0000259" key="3">
    <source>
        <dbReference type="Pfam" id="PF04235"/>
    </source>
</evidence>
<dbReference type="InterPro" id="IPR007349">
    <property type="entry name" value="DUF418"/>
</dbReference>
<dbReference type="PANTHER" id="PTHR30590">
    <property type="entry name" value="INNER MEMBRANE PROTEIN"/>
    <property type="match status" value="1"/>
</dbReference>
<evidence type="ECO:0000256" key="2">
    <source>
        <dbReference type="SAM" id="Phobius"/>
    </source>
</evidence>